<reference evidence="7 8" key="1">
    <citation type="submission" date="2017-08" db="EMBL/GenBank/DDBJ databases">
        <title>USMARCv1.0.</title>
        <authorList>
            <person name="Hannum G.I."/>
            <person name="Koren S."/>
            <person name="Schroeder S.G."/>
            <person name="Chin S.C."/>
            <person name="Nonneman D.J."/>
            <person name="Becker S.A."/>
            <person name="Rosen B.D."/>
            <person name="Bickhart D.M."/>
            <person name="Putnam N.H."/>
            <person name="Green R.E."/>
            <person name="Tuggle C.K."/>
            <person name="Liu H."/>
            <person name="Rohrer G.A."/>
            <person name="Warr A."/>
            <person name="Hall R."/>
            <person name="Kim K."/>
            <person name="Hume D.A."/>
            <person name="Talbot R."/>
            <person name="Chow W."/>
            <person name="Howe K."/>
            <person name="Schwartz A.S."/>
            <person name="Watson M."/>
            <person name="Archibald A.L."/>
            <person name="Phillippy A.M."/>
            <person name="Smith T.P.L."/>
        </authorList>
    </citation>
    <scope>NUCLEOTIDE SEQUENCE [LARGE SCALE GENOMIC DNA]</scope>
</reference>
<dbReference type="Ensembl" id="ENSSSCT00070050947.1">
    <property type="protein sequence ID" value="ENSSSCP00070043070.1"/>
    <property type="gene ID" value="ENSSSCG00070025490.1"/>
</dbReference>
<dbReference type="PANTHER" id="PTHR23320:SF135">
    <property type="entry name" value="MEMBRANE-SPANNING 4-DOMAINS SUBFAMILY A MEMBER 6A"/>
    <property type="match status" value="1"/>
</dbReference>
<evidence type="ECO:0000256" key="3">
    <source>
        <dbReference type="ARBA" id="ARBA00022692"/>
    </source>
</evidence>
<keyword evidence="5 6" id="KW-0472">Membrane</keyword>
<protein>
    <recommendedName>
        <fullName evidence="9">Membrane spanning 4-domains A6A</fullName>
    </recommendedName>
</protein>
<reference evidence="7" key="2">
    <citation type="submission" date="2025-08" db="UniProtKB">
        <authorList>
            <consortium name="Ensembl"/>
        </authorList>
    </citation>
    <scope>IDENTIFICATION</scope>
</reference>
<dbReference type="InterPro" id="IPR030417">
    <property type="entry name" value="MS4A"/>
</dbReference>
<comment type="subcellular location">
    <subcellularLocation>
        <location evidence="1">Membrane</location>
        <topology evidence="1">Multi-pass membrane protein</topology>
    </subcellularLocation>
</comment>
<evidence type="ECO:0000313" key="8">
    <source>
        <dbReference type="Proteomes" id="UP000314985"/>
    </source>
</evidence>
<accession>A0A4X1VNJ7</accession>
<evidence type="ECO:0000256" key="5">
    <source>
        <dbReference type="ARBA" id="ARBA00023136"/>
    </source>
</evidence>
<feature type="transmembrane region" description="Helical" evidence="6">
    <location>
        <begin position="216"/>
        <end position="236"/>
    </location>
</feature>
<dbReference type="PANTHER" id="PTHR23320">
    <property type="entry name" value="MEMBRANE-SPANNING 4-DOMAINS SUBFAMILY A MS4A -RELATED"/>
    <property type="match status" value="1"/>
</dbReference>
<comment type="similarity">
    <text evidence="2">Belongs to the MS4A family.</text>
</comment>
<feature type="transmembrane region" description="Helical" evidence="6">
    <location>
        <begin position="184"/>
        <end position="204"/>
    </location>
</feature>
<sequence length="260" mass="28731">MISQPTTKENIIVLTPSGINFLETEKSKPTNQKQDSVKKCLKAEVKVLATIQIMCGVMILGLGIMLASASFSPYFTHMFSILVNAAYPFVGAFSFILSGSLSIITEKKSTKLLAQSTLAANVLSSLSALSGFIFLSVRLAALDPAFQTCKLNEERSPHPYFSFFQPFQQDCSTAKSILAGTMSMILICTVLEFFLAVLSAVVWWKQSYSDFPGVSVMAGLCVLLVYLHFWAVWSYVSKSGRGRRDNQWLVMRGTKQVVSW</sequence>
<evidence type="ECO:0000256" key="2">
    <source>
        <dbReference type="ARBA" id="ARBA00009565"/>
    </source>
</evidence>
<feature type="transmembrane region" description="Helical" evidence="6">
    <location>
        <begin position="47"/>
        <end position="69"/>
    </location>
</feature>
<keyword evidence="4 6" id="KW-1133">Transmembrane helix</keyword>
<evidence type="ECO:0000256" key="6">
    <source>
        <dbReference type="SAM" id="Phobius"/>
    </source>
</evidence>
<evidence type="ECO:0008006" key="9">
    <source>
        <dbReference type="Google" id="ProtNLM"/>
    </source>
</evidence>
<dbReference type="Proteomes" id="UP000314985">
    <property type="component" value="Chromosome 2"/>
</dbReference>
<name>A0A4X1VNJ7_PIG</name>
<organism evidence="7 8">
    <name type="scientific">Sus scrofa</name>
    <name type="common">Pig</name>
    <dbReference type="NCBI Taxonomy" id="9823"/>
    <lineage>
        <taxon>Eukaryota</taxon>
        <taxon>Metazoa</taxon>
        <taxon>Chordata</taxon>
        <taxon>Craniata</taxon>
        <taxon>Vertebrata</taxon>
        <taxon>Euteleostomi</taxon>
        <taxon>Mammalia</taxon>
        <taxon>Eutheria</taxon>
        <taxon>Laurasiatheria</taxon>
        <taxon>Artiodactyla</taxon>
        <taxon>Suina</taxon>
        <taxon>Suidae</taxon>
        <taxon>Sus</taxon>
    </lineage>
</organism>
<evidence type="ECO:0000256" key="4">
    <source>
        <dbReference type="ARBA" id="ARBA00022989"/>
    </source>
</evidence>
<evidence type="ECO:0000313" key="7">
    <source>
        <dbReference type="Ensembl" id="ENSSSCP00070043070.1"/>
    </source>
</evidence>
<dbReference type="InterPro" id="IPR007237">
    <property type="entry name" value="CD20-like"/>
</dbReference>
<dbReference type="Pfam" id="PF04103">
    <property type="entry name" value="CD20"/>
    <property type="match status" value="1"/>
</dbReference>
<dbReference type="GO" id="GO:0016020">
    <property type="term" value="C:membrane"/>
    <property type="evidence" value="ECO:0007669"/>
    <property type="project" value="UniProtKB-SubCell"/>
</dbReference>
<proteinExistence type="inferred from homology"/>
<evidence type="ECO:0000256" key="1">
    <source>
        <dbReference type="ARBA" id="ARBA00004141"/>
    </source>
</evidence>
<dbReference type="AlphaFoldDB" id="A0A4X1VNJ7"/>
<keyword evidence="3 6" id="KW-0812">Transmembrane</keyword>
<feature type="transmembrane region" description="Helical" evidence="6">
    <location>
        <begin position="81"/>
        <end position="104"/>
    </location>
</feature>